<protein>
    <recommendedName>
        <fullName evidence="3">Competence protein ComFB</fullName>
    </recommendedName>
</protein>
<evidence type="ECO:0000313" key="1">
    <source>
        <dbReference type="EMBL" id="GGA87200.1"/>
    </source>
</evidence>
<keyword evidence="2" id="KW-1185">Reference proteome</keyword>
<dbReference type="Proteomes" id="UP000619743">
    <property type="component" value="Unassembled WGS sequence"/>
</dbReference>
<dbReference type="InterPro" id="IPR019657">
    <property type="entry name" value="ComFB"/>
</dbReference>
<organism evidence="1 2">
    <name type="scientific">Neiella marina</name>
    <dbReference type="NCBI Taxonomy" id="508461"/>
    <lineage>
        <taxon>Bacteria</taxon>
        <taxon>Pseudomonadati</taxon>
        <taxon>Pseudomonadota</taxon>
        <taxon>Gammaproteobacteria</taxon>
        <taxon>Alteromonadales</taxon>
        <taxon>Echinimonadaceae</taxon>
        <taxon>Neiella</taxon>
    </lineage>
</organism>
<dbReference type="OrthoDB" id="5895647at2"/>
<comment type="caution">
    <text evidence="1">The sequence shown here is derived from an EMBL/GenBank/DDBJ whole genome shotgun (WGS) entry which is preliminary data.</text>
</comment>
<evidence type="ECO:0000313" key="2">
    <source>
        <dbReference type="Proteomes" id="UP000619743"/>
    </source>
</evidence>
<accession>A0A8J2XRJ5</accession>
<sequence length="89" mass="10458">MIFDNLYNYYERLIANYIAKLPSLEGKDPEYLADLCCLALNQLPARYIRHEVDMAFYLPASERLSMEMKVREAIDKSIEFLESDESLRS</sequence>
<dbReference type="Pfam" id="PF10719">
    <property type="entry name" value="ComFB"/>
    <property type="match status" value="1"/>
</dbReference>
<dbReference type="AlphaFoldDB" id="A0A8J2XRJ5"/>
<evidence type="ECO:0008006" key="3">
    <source>
        <dbReference type="Google" id="ProtNLM"/>
    </source>
</evidence>
<reference evidence="2" key="1">
    <citation type="journal article" date="2019" name="Int. J. Syst. Evol. Microbiol.">
        <title>The Global Catalogue of Microorganisms (GCM) 10K type strain sequencing project: providing services to taxonomists for standard genome sequencing and annotation.</title>
        <authorList>
            <consortium name="The Broad Institute Genomics Platform"/>
            <consortium name="The Broad Institute Genome Sequencing Center for Infectious Disease"/>
            <person name="Wu L."/>
            <person name="Ma J."/>
        </authorList>
    </citation>
    <scope>NUCLEOTIDE SEQUENCE [LARGE SCALE GENOMIC DNA]</scope>
    <source>
        <strain evidence="2">CGMCC 1.10130</strain>
    </source>
</reference>
<name>A0A8J2XRJ5_9GAMM</name>
<dbReference type="EMBL" id="BMDX01000021">
    <property type="protein sequence ID" value="GGA87200.1"/>
    <property type="molecule type" value="Genomic_DNA"/>
</dbReference>
<proteinExistence type="predicted"/>
<dbReference type="RefSeq" id="WP_087507160.1">
    <property type="nucleotide sequence ID" value="NZ_BMDX01000021.1"/>
</dbReference>
<gene>
    <name evidence="1" type="ORF">GCM10011369_31580</name>
</gene>